<feature type="domain" description="DUF936" evidence="2">
    <location>
        <begin position="8"/>
        <end position="122"/>
    </location>
</feature>
<accession>A0A2P2JVA2</accession>
<protein>
    <submittedName>
        <fullName evidence="4">Uncharacterized protein</fullName>
    </submittedName>
</protein>
<dbReference type="PANTHER" id="PTHR31928">
    <property type="entry name" value="EXPRESSED PROTEIN"/>
    <property type="match status" value="1"/>
</dbReference>
<dbReference type="EMBL" id="GGEC01016909">
    <property type="protein sequence ID" value="MBW97392.1"/>
    <property type="molecule type" value="Transcribed_RNA"/>
</dbReference>
<organism evidence="4">
    <name type="scientific">Rhizophora mucronata</name>
    <name type="common">Asiatic mangrove</name>
    <dbReference type="NCBI Taxonomy" id="61149"/>
    <lineage>
        <taxon>Eukaryota</taxon>
        <taxon>Viridiplantae</taxon>
        <taxon>Streptophyta</taxon>
        <taxon>Embryophyta</taxon>
        <taxon>Tracheophyta</taxon>
        <taxon>Spermatophyta</taxon>
        <taxon>Magnoliopsida</taxon>
        <taxon>eudicotyledons</taxon>
        <taxon>Gunneridae</taxon>
        <taxon>Pentapetalae</taxon>
        <taxon>rosids</taxon>
        <taxon>fabids</taxon>
        <taxon>Malpighiales</taxon>
        <taxon>Rhizophoraceae</taxon>
        <taxon>Rhizophora</taxon>
    </lineage>
</organism>
<feature type="region of interest" description="Disordered" evidence="1">
    <location>
        <begin position="517"/>
        <end position="547"/>
    </location>
</feature>
<evidence type="ECO:0000259" key="2">
    <source>
        <dbReference type="Pfam" id="PF06075"/>
    </source>
</evidence>
<feature type="domain" description="DUF6857" evidence="3">
    <location>
        <begin position="365"/>
        <end position="664"/>
    </location>
</feature>
<evidence type="ECO:0000313" key="4">
    <source>
        <dbReference type="EMBL" id="MBW97392.1"/>
    </source>
</evidence>
<dbReference type="AlphaFoldDB" id="A0A2P2JVA2"/>
<dbReference type="PANTHER" id="PTHR31928:SF12">
    <property type="entry name" value="DUF3741 DOMAIN-CONTAINING PROTEIN"/>
    <property type="match status" value="1"/>
</dbReference>
<dbReference type="InterPro" id="IPR049172">
    <property type="entry name" value="DUF6857_pln"/>
</dbReference>
<evidence type="ECO:0000256" key="1">
    <source>
        <dbReference type="SAM" id="MobiDB-lite"/>
    </source>
</evidence>
<dbReference type="InterPro" id="IPR048297">
    <property type="entry name" value="DUF936_dom_pln"/>
</dbReference>
<dbReference type="Pfam" id="PF06075">
    <property type="entry name" value="DUF936"/>
    <property type="match status" value="1"/>
</dbReference>
<dbReference type="InterPro" id="IPR010341">
    <property type="entry name" value="DUF936_pln"/>
</dbReference>
<dbReference type="Pfam" id="PF21647">
    <property type="entry name" value="DUF6857"/>
    <property type="match status" value="1"/>
</dbReference>
<proteinExistence type="predicted"/>
<feature type="region of interest" description="Disordered" evidence="1">
    <location>
        <begin position="291"/>
        <end position="368"/>
    </location>
</feature>
<reference evidence="4" key="1">
    <citation type="submission" date="2018-02" db="EMBL/GenBank/DDBJ databases">
        <title>Rhizophora mucronata_Transcriptome.</title>
        <authorList>
            <person name="Meera S.P."/>
            <person name="Sreeshan A."/>
            <person name="Augustine A."/>
        </authorList>
    </citation>
    <scope>NUCLEOTIDE SEQUENCE</scope>
    <source>
        <tissue evidence="4">Leaf</tissue>
    </source>
</reference>
<sequence>MKKMAELGSGVLVKFLQEMDIDGNTLRDCKPVLLQIRSIIPLLREGDLWPNQGFFLKVSDLSHALYVSLPQDQDDMVFCNKLYLGQFIYVDKLEAAYPVPMLKGIRPLPGRHLCNGIPKDLIPLNNLEKSLGRSYLESIIEENGDVIKKKPSEICCSLSASKLSLNEGTGRAGGLSWIIEESKDMAKKKPSRKSESLSASKVGLDDWMARKGLSYRPRKSDIESTLSYRPKRNDAEIYSKGLRKYRSTRRVDDDVESTISTTSTSSIYKRRSWSSSETAKMGDISDTSVVKDELQPDWSSPSIHNFPVHSSRYDSSDGNSSTKMKRSSIFGVGARSSKLSRKSCISGSGKKGEDSADPKVTSSSASDKSLTDAKKAWKSLPSNLVKLGQEVLKQRDIALLSAAEALQEASAAERLLKCLSLFSELQSGKGDDQHLSVDKFFGLQDSLAQTRLVVQSLTSASPLRTTHNDPSPPSSVKDALKLALERKQNATLWIKTALALDLNLASDDIKTVTAATETTGEAKNSNKKGHSGKPKGEARVRRQRSNGVSDVGLAADLDSQAHWVKGSALSTSMELANSLQEDCRVWFLTYVEDYLDWVGGQMACKESDGQVAEMMYQIKRVSDWLDMRCKETSSLNDSDVQAYCKVRNKIYEILLKHAERIAMNAIGEF</sequence>
<name>A0A2P2JVA2_RHIMU</name>
<evidence type="ECO:0000259" key="3">
    <source>
        <dbReference type="Pfam" id="PF21647"/>
    </source>
</evidence>